<name>A0ABU6RTH0_9FABA</name>
<proteinExistence type="predicted"/>
<protein>
    <submittedName>
        <fullName evidence="2">Uncharacterized protein</fullName>
    </submittedName>
</protein>
<sequence length="134" mass="14769">MRPIAPRPPRPAGSPSSSASSGSNGSVHREREHSPFTSLPPPATMPVIGPMHPPPHAPMMDARRYRNLFSRRRVAPPTPLPSDDEPSYEGDDALSSLKKDENRLLSRKPRLGASHSTPRRLELLKQQQLPPIHA</sequence>
<feature type="compositionally biased region" description="Acidic residues" evidence="1">
    <location>
        <begin position="82"/>
        <end position="92"/>
    </location>
</feature>
<evidence type="ECO:0000256" key="1">
    <source>
        <dbReference type="SAM" id="MobiDB-lite"/>
    </source>
</evidence>
<comment type="caution">
    <text evidence="2">The sequence shown here is derived from an EMBL/GenBank/DDBJ whole genome shotgun (WGS) entry which is preliminary data.</text>
</comment>
<reference evidence="2 3" key="1">
    <citation type="journal article" date="2023" name="Plants (Basel)">
        <title>Bridging the Gap: Combining Genomics and Transcriptomics Approaches to Understand Stylosanthes scabra, an Orphan Legume from the Brazilian Caatinga.</title>
        <authorList>
            <person name="Ferreira-Neto J.R.C."/>
            <person name="da Silva M.D."/>
            <person name="Binneck E."/>
            <person name="de Melo N.F."/>
            <person name="da Silva R.H."/>
            <person name="de Melo A.L.T.M."/>
            <person name="Pandolfi V."/>
            <person name="Bustamante F.O."/>
            <person name="Brasileiro-Vidal A.C."/>
            <person name="Benko-Iseppon A.M."/>
        </authorList>
    </citation>
    <scope>NUCLEOTIDE SEQUENCE [LARGE SCALE GENOMIC DNA]</scope>
    <source>
        <tissue evidence="2">Leaves</tissue>
    </source>
</reference>
<feature type="compositionally biased region" description="Polar residues" evidence="1">
    <location>
        <begin position="125"/>
        <end position="134"/>
    </location>
</feature>
<organism evidence="2 3">
    <name type="scientific">Stylosanthes scabra</name>
    <dbReference type="NCBI Taxonomy" id="79078"/>
    <lineage>
        <taxon>Eukaryota</taxon>
        <taxon>Viridiplantae</taxon>
        <taxon>Streptophyta</taxon>
        <taxon>Embryophyta</taxon>
        <taxon>Tracheophyta</taxon>
        <taxon>Spermatophyta</taxon>
        <taxon>Magnoliopsida</taxon>
        <taxon>eudicotyledons</taxon>
        <taxon>Gunneridae</taxon>
        <taxon>Pentapetalae</taxon>
        <taxon>rosids</taxon>
        <taxon>fabids</taxon>
        <taxon>Fabales</taxon>
        <taxon>Fabaceae</taxon>
        <taxon>Papilionoideae</taxon>
        <taxon>50 kb inversion clade</taxon>
        <taxon>dalbergioids sensu lato</taxon>
        <taxon>Dalbergieae</taxon>
        <taxon>Pterocarpus clade</taxon>
        <taxon>Stylosanthes</taxon>
    </lineage>
</organism>
<dbReference type="Proteomes" id="UP001341840">
    <property type="component" value="Unassembled WGS sequence"/>
</dbReference>
<evidence type="ECO:0000313" key="2">
    <source>
        <dbReference type="EMBL" id="MED6127421.1"/>
    </source>
</evidence>
<feature type="compositionally biased region" description="Pro residues" evidence="1">
    <location>
        <begin position="1"/>
        <end position="12"/>
    </location>
</feature>
<gene>
    <name evidence="2" type="ORF">PIB30_087945</name>
</gene>
<feature type="region of interest" description="Disordered" evidence="1">
    <location>
        <begin position="1"/>
        <end position="134"/>
    </location>
</feature>
<evidence type="ECO:0000313" key="3">
    <source>
        <dbReference type="Proteomes" id="UP001341840"/>
    </source>
</evidence>
<feature type="compositionally biased region" description="Basic residues" evidence="1">
    <location>
        <begin position="65"/>
        <end position="74"/>
    </location>
</feature>
<accession>A0ABU6RTH0</accession>
<dbReference type="EMBL" id="JASCZI010031781">
    <property type="protein sequence ID" value="MED6127421.1"/>
    <property type="molecule type" value="Genomic_DNA"/>
</dbReference>
<keyword evidence="3" id="KW-1185">Reference proteome</keyword>
<feature type="compositionally biased region" description="Low complexity" evidence="1">
    <location>
        <begin position="13"/>
        <end position="26"/>
    </location>
</feature>